<name>A0A8K0KNX1_LADFU</name>
<dbReference type="EMBL" id="KZ309445">
    <property type="protein sequence ID" value="KAG8238831.1"/>
    <property type="molecule type" value="Genomic_DNA"/>
</dbReference>
<evidence type="ECO:0000313" key="2">
    <source>
        <dbReference type="Proteomes" id="UP000792457"/>
    </source>
</evidence>
<reference evidence="1" key="1">
    <citation type="submission" date="2013-04" db="EMBL/GenBank/DDBJ databases">
        <authorList>
            <person name="Qu J."/>
            <person name="Murali S.C."/>
            <person name="Bandaranaike D."/>
            <person name="Bellair M."/>
            <person name="Blankenburg K."/>
            <person name="Chao H."/>
            <person name="Dinh H."/>
            <person name="Doddapaneni H."/>
            <person name="Downs B."/>
            <person name="Dugan-Rocha S."/>
            <person name="Elkadiri S."/>
            <person name="Gnanaolivu R.D."/>
            <person name="Hernandez B."/>
            <person name="Javaid M."/>
            <person name="Jayaseelan J.C."/>
            <person name="Lee S."/>
            <person name="Li M."/>
            <person name="Ming W."/>
            <person name="Munidasa M."/>
            <person name="Muniz J."/>
            <person name="Nguyen L."/>
            <person name="Ongeri F."/>
            <person name="Osuji N."/>
            <person name="Pu L.-L."/>
            <person name="Puazo M."/>
            <person name="Qu C."/>
            <person name="Quiroz J."/>
            <person name="Raj R."/>
            <person name="Weissenberger G."/>
            <person name="Xin Y."/>
            <person name="Zou X."/>
            <person name="Han Y."/>
            <person name="Richards S."/>
            <person name="Worley K."/>
            <person name="Muzny D."/>
            <person name="Gibbs R."/>
        </authorList>
    </citation>
    <scope>NUCLEOTIDE SEQUENCE</scope>
    <source>
        <strain evidence="1">Sampled in the wild</strain>
    </source>
</reference>
<protein>
    <submittedName>
        <fullName evidence="1">Uncharacterized protein</fullName>
    </submittedName>
</protein>
<proteinExistence type="predicted"/>
<gene>
    <name evidence="1" type="ORF">J437_LFUL018350</name>
</gene>
<dbReference type="Proteomes" id="UP000792457">
    <property type="component" value="Unassembled WGS sequence"/>
</dbReference>
<keyword evidence="2" id="KW-1185">Reference proteome</keyword>
<evidence type="ECO:0000313" key="1">
    <source>
        <dbReference type="EMBL" id="KAG8238831.1"/>
    </source>
</evidence>
<reference evidence="1" key="2">
    <citation type="submission" date="2017-10" db="EMBL/GenBank/DDBJ databases">
        <title>Ladona fulva Genome sequencing and assembly.</title>
        <authorList>
            <person name="Murali S."/>
            <person name="Richards S."/>
            <person name="Bandaranaike D."/>
            <person name="Bellair M."/>
            <person name="Blankenburg K."/>
            <person name="Chao H."/>
            <person name="Dinh H."/>
            <person name="Doddapaneni H."/>
            <person name="Dugan-Rocha S."/>
            <person name="Elkadiri S."/>
            <person name="Gnanaolivu R."/>
            <person name="Hernandez B."/>
            <person name="Skinner E."/>
            <person name="Javaid M."/>
            <person name="Lee S."/>
            <person name="Li M."/>
            <person name="Ming W."/>
            <person name="Munidasa M."/>
            <person name="Muniz J."/>
            <person name="Nguyen L."/>
            <person name="Hughes D."/>
            <person name="Osuji N."/>
            <person name="Pu L.-L."/>
            <person name="Puazo M."/>
            <person name="Qu C."/>
            <person name="Quiroz J."/>
            <person name="Raj R."/>
            <person name="Weissenberger G."/>
            <person name="Xin Y."/>
            <person name="Zou X."/>
            <person name="Han Y."/>
            <person name="Worley K."/>
            <person name="Muzny D."/>
            <person name="Gibbs R."/>
        </authorList>
    </citation>
    <scope>NUCLEOTIDE SEQUENCE</scope>
    <source>
        <strain evidence="1">Sampled in the wild</strain>
    </source>
</reference>
<feature type="non-terminal residue" evidence="1">
    <location>
        <position position="106"/>
    </location>
</feature>
<comment type="caution">
    <text evidence="1">The sequence shown here is derived from an EMBL/GenBank/DDBJ whole genome shotgun (WGS) entry which is preliminary data.</text>
</comment>
<organism evidence="1 2">
    <name type="scientific">Ladona fulva</name>
    <name type="common">Scarce chaser dragonfly</name>
    <name type="synonym">Libellula fulva</name>
    <dbReference type="NCBI Taxonomy" id="123851"/>
    <lineage>
        <taxon>Eukaryota</taxon>
        <taxon>Metazoa</taxon>
        <taxon>Ecdysozoa</taxon>
        <taxon>Arthropoda</taxon>
        <taxon>Hexapoda</taxon>
        <taxon>Insecta</taxon>
        <taxon>Pterygota</taxon>
        <taxon>Palaeoptera</taxon>
        <taxon>Odonata</taxon>
        <taxon>Epiprocta</taxon>
        <taxon>Anisoptera</taxon>
        <taxon>Libelluloidea</taxon>
        <taxon>Libellulidae</taxon>
        <taxon>Ladona</taxon>
    </lineage>
</organism>
<sequence>MFLIRFGLIFKDDAEGDDLDISEEDVDLINIRFWYLNRDLEESCIYKLMVYSKLAFQGDKRSNDALLCMYKELFQSECIRFLMKVLEREPPHIVYDFGSKNIDRIY</sequence>
<dbReference type="AlphaFoldDB" id="A0A8K0KNX1"/>
<accession>A0A8K0KNX1</accession>